<sequence>LLQGDQQGALLISPDSLVKLLALNPTKLLIIDSRSLLDFNLCCIRTAINVCCSRLVKRRLQQGKLSINDLLPSDPCCVVLYDEGSELLPPPPPPSQQRSNHCVEPVGAPGAGGSDSACFVYLLLQRLAARYSTVRLLQ</sequence>
<dbReference type="Proteomes" id="UP000095280">
    <property type="component" value="Unplaced"/>
</dbReference>
<evidence type="ECO:0000313" key="2">
    <source>
        <dbReference type="Proteomes" id="UP000095280"/>
    </source>
</evidence>
<evidence type="ECO:0000259" key="1">
    <source>
        <dbReference type="PROSITE" id="PS50206"/>
    </source>
</evidence>
<feature type="domain" description="Rhodanese" evidence="1">
    <location>
        <begin position="24"/>
        <end position="59"/>
    </location>
</feature>
<dbReference type="InterPro" id="IPR036873">
    <property type="entry name" value="Rhodanese-like_dom_sf"/>
</dbReference>
<dbReference type="WBParaSite" id="maker-uti_cns_0046138-snap-gene-1.14-mRNA-1">
    <property type="protein sequence ID" value="maker-uti_cns_0046138-snap-gene-1.14-mRNA-1"/>
    <property type="gene ID" value="maker-uti_cns_0046138-snap-gene-1.14"/>
</dbReference>
<protein>
    <submittedName>
        <fullName evidence="3">Rhodanese domain-containing protein</fullName>
    </submittedName>
</protein>
<proteinExistence type="predicted"/>
<dbReference type="AlphaFoldDB" id="A0A1I8J7L6"/>
<dbReference type="SUPFAM" id="SSF52821">
    <property type="entry name" value="Rhodanese/Cell cycle control phosphatase"/>
    <property type="match status" value="1"/>
</dbReference>
<dbReference type="Gene3D" id="3.40.250.10">
    <property type="entry name" value="Rhodanese-like domain"/>
    <property type="match status" value="1"/>
</dbReference>
<accession>A0A1I8J7L6</accession>
<reference evidence="3" key="1">
    <citation type="submission" date="2016-11" db="UniProtKB">
        <authorList>
            <consortium name="WormBaseParasite"/>
        </authorList>
    </citation>
    <scope>IDENTIFICATION</scope>
</reference>
<evidence type="ECO:0000313" key="3">
    <source>
        <dbReference type="WBParaSite" id="maker-uti_cns_0046138-snap-gene-1.14-mRNA-1"/>
    </source>
</evidence>
<keyword evidence="2" id="KW-1185">Reference proteome</keyword>
<name>A0A1I8J7L6_9PLAT</name>
<organism evidence="2 3">
    <name type="scientific">Macrostomum lignano</name>
    <dbReference type="NCBI Taxonomy" id="282301"/>
    <lineage>
        <taxon>Eukaryota</taxon>
        <taxon>Metazoa</taxon>
        <taxon>Spiralia</taxon>
        <taxon>Lophotrochozoa</taxon>
        <taxon>Platyhelminthes</taxon>
        <taxon>Rhabditophora</taxon>
        <taxon>Macrostomorpha</taxon>
        <taxon>Macrostomida</taxon>
        <taxon>Macrostomidae</taxon>
        <taxon>Macrostomum</taxon>
    </lineage>
</organism>
<dbReference type="InterPro" id="IPR001763">
    <property type="entry name" value="Rhodanese-like_dom"/>
</dbReference>
<dbReference type="PROSITE" id="PS50206">
    <property type="entry name" value="RHODANESE_3"/>
    <property type="match status" value="1"/>
</dbReference>